<dbReference type="AlphaFoldDB" id="A0A2G8SMP2"/>
<organism evidence="1 2">
    <name type="scientific">Ganoderma sinense ZZ0214-1</name>
    <dbReference type="NCBI Taxonomy" id="1077348"/>
    <lineage>
        <taxon>Eukaryota</taxon>
        <taxon>Fungi</taxon>
        <taxon>Dikarya</taxon>
        <taxon>Basidiomycota</taxon>
        <taxon>Agaricomycotina</taxon>
        <taxon>Agaricomycetes</taxon>
        <taxon>Polyporales</taxon>
        <taxon>Polyporaceae</taxon>
        <taxon>Ganoderma</taxon>
    </lineage>
</organism>
<dbReference type="OrthoDB" id="10400467at2759"/>
<comment type="caution">
    <text evidence="1">The sequence shown here is derived from an EMBL/GenBank/DDBJ whole genome shotgun (WGS) entry which is preliminary data.</text>
</comment>
<evidence type="ECO:0000313" key="2">
    <source>
        <dbReference type="Proteomes" id="UP000230002"/>
    </source>
</evidence>
<evidence type="ECO:0000313" key="1">
    <source>
        <dbReference type="EMBL" id="PIL35034.1"/>
    </source>
</evidence>
<dbReference type="Proteomes" id="UP000230002">
    <property type="component" value="Unassembled WGS sequence"/>
</dbReference>
<sequence length="157" mass="17362">MSSQQSTVITFQVSGVTFSDGSALPAVKQGQVFIVECSPHGHLIIVKGPRVAQYPLAVMDDSAQDEVMCATTIDDDLQVTVDVPNGEVNVYTSRPRKQSFSCPFRLTFVNATEFWRFCGAFSDAKVVQIRRTEKLLEAYEEAVDRIVEQLKLSLPTA</sequence>
<name>A0A2G8SMP2_9APHY</name>
<gene>
    <name evidence="1" type="ORF">GSI_02821</name>
</gene>
<protein>
    <submittedName>
        <fullName evidence="1">Uncharacterized protein</fullName>
    </submittedName>
</protein>
<proteinExistence type="predicted"/>
<dbReference type="EMBL" id="AYKW01000004">
    <property type="protein sequence ID" value="PIL35034.1"/>
    <property type="molecule type" value="Genomic_DNA"/>
</dbReference>
<reference evidence="1 2" key="1">
    <citation type="journal article" date="2015" name="Sci. Rep.">
        <title>Chromosome-level genome map provides insights into diverse defense mechanisms in the medicinal fungus Ganoderma sinense.</title>
        <authorList>
            <person name="Zhu Y."/>
            <person name="Xu J."/>
            <person name="Sun C."/>
            <person name="Zhou S."/>
            <person name="Xu H."/>
            <person name="Nelson D.R."/>
            <person name="Qian J."/>
            <person name="Song J."/>
            <person name="Luo H."/>
            <person name="Xiang L."/>
            <person name="Li Y."/>
            <person name="Xu Z."/>
            <person name="Ji A."/>
            <person name="Wang L."/>
            <person name="Lu S."/>
            <person name="Hayward A."/>
            <person name="Sun W."/>
            <person name="Li X."/>
            <person name="Schwartz D.C."/>
            <person name="Wang Y."/>
            <person name="Chen S."/>
        </authorList>
    </citation>
    <scope>NUCLEOTIDE SEQUENCE [LARGE SCALE GENOMIC DNA]</scope>
    <source>
        <strain evidence="1 2">ZZ0214-1</strain>
    </source>
</reference>
<keyword evidence="2" id="KW-1185">Reference proteome</keyword>
<accession>A0A2G8SMP2</accession>